<dbReference type="eggNOG" id="COG1846">
    <property type="taxonomic scope" value="Bacteria"/>
</dbReference>
<dbReference type="Proteomes" id="UP000029737">
    <property type="component" value="Unassembled WGS sequence"/>
</dbReference>
<feature type="region of interest" description="Disordered" evidence="1">
    <location>
        <begin position="1"/>
        <end position="97"/>
    </location>
</feature>
<organism evidence="2 5">
    <name type="scientific">Actinopolyspora erythraea</name>
    <dbReference type="NCBI Taxonomy" id="414996"/>
    <lineage>
        <taxon>Bacteria</taxon>
        <taxon>Bacillati</taxon>
        <taxon>Actinomycetota</taxon>
        <taxon>Actinomycetes</taxon>
        <taxon>Actinopolysporales</taxon>
        <taxon>Actinopolysporaceae</taxon>
        <taxon>Actinopolyspora</taxon>
    </lineage>
</organism>
<feature type="compositionally biased region" description="Basic and acidic residues" evidence="1">
    <location>
        <begin position="51"/>
        <end position="89"/>
    </location>
</feature>
<feature type="compositionally biased region" description="Basic and acidic residues" evidence="1">
    <location>
        <begin position="1"/>
        <end position="22"/>
    </location>
</feature>
<reference evidence="3 4" key="1">
    <citation type="journal article" date="2014" name="PLoS ONE">
        <title>Identification and Characterization of a New Erythromycin Biosynthetic Gene Cluster in Actinopolyspora erythraea YIM90600, a Novel Erythronolide-Producing Halophilic Actinomycete Isolated from Salt Field.</title>
        <authorList>
            <person name="Chen D."/>
            <person name="Feng J."/>
            <person name="Huang L."/>
            <person name="Zhang Q."/>
            <person name="Wu J."/>
            <person name="Zhu X."/>
            <person name="Duan Y."/>
            <person name="Xu Z."/>
        </authorList>
    </citation>
    <scope>NUCLEOTIDE SEQUENCE [LARGE SCALE GENOMIC DNA]</scope>
    <source>
        <strain evidence="3 4">YIM90600</strain>
    </source>
</reference>
<dbReference type="OrthoDB" id="3296462at2"/>
<reference evidence="2 5" key="2">
    <citation type="submission" date="2017-08" db="EMBL/GenBank/DDBJ databases">
        <title>The complete genome sequence of moderately halophilic actinomycete Actinopolyspora erythraea YIM 90600, the producer of novel erythromycin, novel actinopolysporins A-C and tubercidin.</title>
        <authorList>
            <person name="Yin M."/>
            <person name="Tang S."/>
        </authorList>
    </citation>
    <scope>NUCLEOTIDE SEQUENCE [LARGE SCALE GENOMIC DNA]</scope>
    <source>
        <strain evidence="2 5">YIM 90600</strain>
    </source>
</reference>
<dbReference type="RefSeq" id="WP_043570289.1">
    <property type="nucleotide sequence ID" value="NZ_CP022752.1"/>
</dbReference>
<dbReference type="PANTHER" id="PTHR36221:SF1">
    <property type="entry name" value="DUF742 DOMAIN-CONTAINING PROTEIN"/>
    <property type="match status" value="1"/>
</dbReference>
<proteinExistence type="predicted"/>
<sequence length="204" mass="22578">MSRDSGYNERRSGEVGRWYGRDEEQDVDEATFADVYNGLNFGSGRGRSKRKSEEPREPRSRDTERNRSEGAHTAESASRESEPADRAEQGEDAPAASIRSYAWTGGRTKSNVELELETLISTSAQYRPGMPLRQEYQSVVQLCGQPRSVAEIGALLGVPFGVAKVLLADMAEQGLVDIHQTVTDSGSEPHMMLMERVLSGLRRL</sequence>
<evidence type="ECO:0000256" key="1">
    <source>
        <dbReference type="SAM" id="MobiDB-lite"/>
    </source>
</evidence>
<evidence type="ECO:0000313" key="3">
    <source>
        <dbReference type="EMBL" id="KGI82411.1"/>
    </source>
</evidence>
<protein>
    <submittedName>
        <fullName evidence="2">DUF742 domain-containing protein</fullName>
    </submittedName>
</protein>
<dbReference type="Pfam" id="PF05331">
    <property type="entry name" value="DUF742"/>
    <property type="match status" value="1"/>
</dbReference>
<dbReference type="KEGG" id="aey:CDG81_20315"/>
<dbReference type="HOGENOM" id="CLU_074078_0_2_11"/>
<name>A0A099D919_9ACTN</name>
<evidence type="ECO:0000313" key="4">
    <source>
        <dbReference type="Proteomes" id="UP000029737"/>
    </source>
</evidence>
<dbReference type="AlphaFoldDB" id="A0A099D919"/>
<dbReference type="InterPro" id="IPR007995">
    <property type="entry name" value="DUF742"/>
</dbReference>
<gene>
    <name evidence="2" type="ORF">CDG81_20315</name>
    <name evidence="3" type="ORF">IL38_04570</name>
</gene>
<dbReference type="EMBL" id="JPMV01000011">
    <property type="protein sequence ID" value="KGI82411.1"/>
    <property type="molecule type" value="Genomic_DNA"/>
</dbReference>
<accession>A0A099D919</accession>
<evidence type="ECO:0000313" key="5">
    <source>
        <dbReference type="Proteomes" id="UP000215043"/>
    </source>
</evidence>
<dbReference type="EMBL" id="CP022752">
    <property type="protein sequence ID" value="ASU80227.1"/>
    <property type="molecule type" value="Genomic_DNA"/>
</dbReference>
<evidence type="ECO:0000313" key="2">
    <source>
        <dbReference type="EMBL" id="ASU80227.1"/>
    </source>
</evidence>
<dbReference type="PANTHER" id="PTHR36221">
    <property type="entry name" value="DUF742 DOMAIN-CONTAINING PROTEIN"/>
    <property type="match status" value="1"/>
</dbReference>
<dbReference type="Proteomes" id="UP000215043">
    <property type="component" value="Chromosome"/>
</dbReference>
<keyword evidence="4" id="KW-1185">Reference proteome</keyword>